<dbReference type="FunFam" id="2.60.40.10:FF:002026">
    <property type="entry name" value="Prostaglandin F2 receptor inhibitor"/>
    <property type="match status" value="1"/>
</dbReference>
<organism evidence="11 12">
    <name type="scientific">Denticeps clupeoides</name>
    <name type="common">denticle herring</name>
    <dbReference type="NCBI Taxonomy" id="299321"/>
    <lineage>
        <taxon>Eukaryota</taxon>
        <taxon>Metazoa</taxon>
        <taxon>Chordata</taxon>
        <taxon>Craniata</taxon>
        <taxon>Vertebrata</taxon>
        <taxon>Euteleostomi</taxon>
        <taxon>Actinopterygii</taxon>
        <taxon>Neopterygii</taxon>
        <taxon>Teleostei</taxon>
        <taxon>Clupei</taxon>
        <taxon>Clupeiformes</taxon>
        <taxon>Denticipitoidei</taxon>
        <taxon>Denticipitidae</taxon>
        <taxon>Denticeps</taxon>
    </lineage>
</organism>
<feature type="domain" description="Ig-like" evidence="10">
    <location>
        <begin position="134"/>
        <end position="247"/>
    </location>
</feature>
<feature type="domain" description="Ig-like" evidence="10">
    <location>
        <begin position="14"/>
        <end position="121"/>
    </location>
</feature>
<keyword evidence="12" id="KW-1185">Reference proteome</keyword>
<evidence type="ECO:0000256" key="3">
    <source>
        <dbReference type="ARBA" id="ARBA00022729"/>
    </source>
</evidence>
<gene>
    <name evidence="11" type="primary">ptgfrnb</name>
</gene>
<keyword evidence="2 9" id="KW-0812">Transmembrane</keyword>
<dbReference type="InterPro" id="IPR003599">
    <property type="entry name" value="Ig_sub"/>
</dbReference>
<keyword evidence="5 9" id="KW-1133">Transmembrane helix</keyword>
<evidence type="ECO:0000256" key="8">
    <source>
        <dbReference type="ARBA" id="ARBA00023319"/>
    </source>
</evidence>
<evidence type="ECO:0000256" key="5">
    <source>
        <dbReference type="ARBA" id="ARBA00022989"/>
    </source>
</evidence>
<evidence type="ECO:0000256" key="9">
    <source>
        <dbReference type="SAM" id="Phobius"/>
    </source>
</evidence>
<reference evidence="11" key="3">
    <citation type="submission" date="2025-09" db="UniProtKB">
        <authorList>
            <consortium name="Ensembl"/>
        </authorList>
    </citation>
    <scope>IDENTIFICATION</scope>
</reference>
<dbReference type="PANTHER" id="PTHR12207">
    <property type="entry name" value="V-SET AND TRANSMEMBRANE DOMAIN-CONTAINING PROTEIN"/>
    <property type="match status" value="1"/>
</dbReference>
<comment type="subcellular location">
    <subcellularLocation>
        <location evidence="1">Membrane</location>
        <topology evidence="1">Single-pass membrane protein</topology>
    </subcellularLocation>
</comment>
<evidence type="ECO:0000259" key="10">
    <source>
        <dbReference type="PROSITE" id="PS50835"/>
    </source>
</evidence>
<dbReference type="GeneTree" id="ENSGT00940000158367"/>
<proteinExistence type="predicted"/>
<evidence type="ECO:0000313" key="11">
    <source>
        <dbReference type="Ensembl" id="ENSDCDP00010049957.1"/>
    </source>
</evidence>
<keyword evidence="6 9" id="KW-0472">Membrane</keyword>
<dbReference type="SMART" id="SM00406">
    <property type="entry name" value="IGv"/>
    <property type="match status" value="2"/>
</dbReference>
<dbReference type="Proteomes" id="UP000694580">
    <property type="component" value="Chromosome 5"/>
</dbReference>
<evidence type="ECO:0000256" key="4">
    <source>
        <dbReference type="ARBA" id="ARBA00022737"/>
    </source>
</evidence>
<reference evidence="11" key="2">
    <citation type="submission" date="2025-08" db="UniProtKB">
        <authorList>
            <consortium name="Ensembl"/>
        </authorList>
    </citation>
    <scope>IDENTIFICATION</scope>
</reference>
<evidence type="ECO:0000256" key="7">
    <source>
        <dbReference type="ARBA" id="ARBA00023157"/>
    </source>
</evidence>
<dbReference type="InterPro" id="IPR036179">
    <property type="entry name" value="Ig-like_dom_sf"/>
</dbReference>
<accession>A0AAY4DWT7</accession>
<reference evidence="11 12" key="1">
    <citation type="submission" date="2020-06" db="EMBL/GenBank/DDBJ databases">
        <authorList>
            <consortium name="Wellcome Sanger Institute Data Sharing"/>
        </authorList>
    </citation>
    <scope>NUCLEOTIDE SEQUENCE [LARGE SCALE GENOMIC DNA]</scope>
</reference>
<dbReference type="InterPro" id="IPR051102">
    <property type="entry name" value="IgSF_V-set/TM_domain"/>
</dbReference>
<keyword evidence="3" id="KW-0732">Signal</keyword>
<dbReference type="PROSITE" id="PS50835">
    <property type="entry name" value="IG_LIKE"/>
    <property type="match status" value="3"/>
</dbReference>
<evidence type="ECO:0000256" key="2">
    <source>
        <dbReference type="ARBA" id="ARBA00022692"/>
    </source>
</evidence>
<evidence type="ECO:0000256" key="1">
    <source>
        <dbReference type="ARBA" id="ARBA00004167"/>
    </source>
</evidence>
<dbReference type="InterPro" id="IPR007110">
    <property type="entry name" value="Ig-like_dom"/>
</dbReference>
<sequence length="718" mass="78180">MLSCASLFWGVCQGRLVSVPAGPLTRVKGQSVSISCTVTDYEGPREQDFDWLALADPEPVQVISTFDSSFSDASFRQRVASGDISIERLADNKVELTIKAAAVTDNGVYRCRTPSTDKSVTGNYEADVQLRVIPDSLVVTSDIPWPVVTEGGSVDLYCNASWDSIAGTQLSFTWSVKKGSSLLEELLTFGPEGTVSVLGSSAQRYANGGFRLDLHHRGSCGLVLTGVLPTDQGMYVCTVGEWTREVGGAWYRLQEKSVDLGQVAVTPTDTDFSAVASALVTPQLSGDPTELECRVTNVSHLLDRRLGASWLYSPSLATTVTVASLDAAGVLVPGPQHRGRLEASLITLTRDDPHAFKLRLCQTSEADAGSYACVITAWSPARQGVNLEHPTINVVARRVREARSSGATFEMSCQVVAKNLRDAGFSVAVLIQTEIGGPSRRIISLSPSSVLRLEDWSEPGRQDSVTLARSGPAEFRFRLQGVQVSDRGFYTCEVAAWTKQPGEEDWTKAVSGESNKVQISFEHTGPSFDVSLSSGTIGLYPWETAKVACLMSVSGTPPNAGKYDIVYEMRWYITRLRGSDHPTLLASMDRWGVVRKTPRNDSSDCSLERTGPRSYILNIHSVQDSDTGEYHCIATPWIRSPASGTWSKAPDVTSTRVFINVKFAFWDSMKMPLLYGVCASVAMGIFSLLLGLICTQCCFRNAAYKPRVNNKLMELDMD</sequence>
<dbReference type="GO" id="GO:0016020">
    <property type="term" value="C:membrane"/>
    <property type="evidence" value="ECO:0007669"/>
    <property type="project" value="UniProtKB-SubCell"/>
</dbReference>
<dbReference type="Gene3D" id="2.60.40.10">
    <property type="entry name" value="Immunoglobulins"/>
    <property type="match status" value="4"/>
</dbReference>
<dbReference type="AlphaFoldDB" id="A0AAY4DWT7"/>
<dbReference type="SUPFAM" id="SSF48726">
    <property type="entry name" value="Immunoglobulin"/>
    <property type="match status" value="3"/>
</dbReference>
<name>A0AAY4DWT7_9TELE</name>
<keyword evidence="4" id="KW-0677">Repeat</keyword>
<keyword evidence="8" id="KW-0393">Immunoglobulin domain</keyword>
<dbReference type="FunFam" id="2.60.40.10:FF:000191">
    <property type="entry name" value="Immunoglobulin superfamily member 3"/>
    <property type="match status" value="1"/>
</dbReference>
<evidence type="ECO:0000313" key="12">
    <source>
        <dbReference type="Proteomes" id="UP000694580"/>
    </source>
</evidence>
<dbReference type="InterPro" id="IPR013783">
    <property type="entry name" value="Ig-like_fold"/>
</dbReference>
<dbReference type="InterPro" id="IPR013106">
    <property type="entry name" value="Ig_V-set"/>
</dbReference>
<dbReference type="PANTHER" id="PTHR12207:SF3">
    <property type="entry name" value="PROSTAGLANDIN F2 RECEPTOR NEGATIVE REGULATOR"/>
    <property type="match status" value="1"/>
</dbReference>
<feature type="domain" description="Ig-like" evidence="10">
    <location>
        <begin position="267"/>
        <end position="393"/>
    </location>
</feature>
<evidence type="ECO:0000256" key="6">
    <source>
        <dbReference type="ARBA" id="ARBA00023136"/>
    </source>
</evidence>
<keyword evidence="7" id="KW-1015">Disulfide bond</keyword>
<feature type="transmembrane region" description="Helical" evidence="9">
    <location>
        <begin position="673"/>
        <end position="699"/>
    </location>
</feature>
<dbReference type="Ensembl" id="ENSDCDT00010060373.1">
    <property type="protein sequence ID" value="ENSDCDP00010049957.1"/>
    <property type="gene ID" value="ENSDCDG00010029756.1"/>
</dbReference>
<protein>
    <recommendedName>
        <fullName evidence="10">Ig-like domain-containing protein</fullName>
    </recommendedName>
</protein>
<dbReference type="SMART" id="SM00409">
    <property type="entry name" value="IG"/>
    <property type="match status" value="5"/>
</dbReference>
<dbReference type="Pfam" id="PF07686">
    <property type="entry name" value="V-set"/>
    <property type="match status" value="1"/>
</dbReference>